<feature type="domain" description="HTH luxR-type" evidence="4">
    <location>
        <begin position="146"/>
        <end position="211"/>
    </location>
</feature>
<keyword evidence="2" id="KW-0238">DNA-binding</keyword>
<dbReference type="Pfam" id="PF00196">
    <property type="entry name" value="GerE"/>
    <property type="match status" value="1"/>
</dbReference>
<dbReference type="SUPFAM" id="SSF52172">
    <property type="entry name" value="CheY-like"/>
    <property type="match status" value="1"/>
</dbReference>
<reference evidence="6 7" key="1">
    <citation type="submission" date="2014-03" db="EMBL/GenBank/DDBJ databases">
        <title>Bradyrhizobium valentinum sp. nov., isolated from effective nodules of Lupinus mariae-josephae, a lupine endemic of basic-lime soils in Eastern Spain.</title>
        <authorList>
            <person name="Duran D."/>
            <person name="Rey L."/>
            <person name="Navarro A."/>
            <person name="Busquets A."/>
            <person name="Imperial J."/>
            <person name="Ruiz-Argueso T."/>
        </authorList>
    </citation>
    <scope>NUCLEOTIDE SEQUENCE [LARGE SCALE GENOMIC DNA]</scope>
    <source>
        <strain evidence="6 7">CCBAU 23086</strain>
    </source>
</reference>
<dbReference type="GO" id="GO:0000160">
    <property type="term" value="P:phosphorelay signal transduction system"/>
    <property type="evidence" value="ECO:0007669"/>
    <property type="project" value="InterPro"/>
</dbReference>
<feature type="domain" description="Response regulatory" evidence="5">
    <location>
        <begin position="5"/>
        <end position="121"/>
    </location>
</feature>
<dbReference type="CDD" id="cd17535">
    <property type="entry name" value="REC_NarL-like"/>
    <property type="match status" value="1"/>
</dbReference>
<feature type="modified residue" description="4-aspartylphosphate" evidence="3">
    <location>
        <position position="56"/>
    </location>
</feature>
<evidence type="ECO:0000259" key="5">
    <source>
        <dbReference type="PROSITE" id="PS50110"/>
    </source>
</evidence>
<dbReference type="Pfam" id="PF00072">
    <property type="entry name" value="Response_reg"/>
    <property type="match status" value="1"/>
</dbReference>
<dbReference type="InterPro" id="IPR001789">
    <property type="entry name" value="Sig_transdc_resp-reg_receiver"/>
</dbReference>
<dbReference type="OrthoDB" id="9814495at2"/>
<dbReference type="InterPro" id="IPR016032">
    <property type="entry name" value="Sig_transdc_resp-reg_C-effctor"/>
</dbReference>
<protein>
    <submittedName>
        <fullName evidence="6">LuxR family transcriptional regulator</fullName>
    </submittedName>
</protein>
<dbReference type="CDD" id="cd06170">
    <property type="entry name" value="LuxR_C_like"/>
    <property type="match status" value="1"/>
</dbReference>
<gene>
    <name evidence="6" type="ORF">CQ14_23635</name>
</gene>
<dbReference type="SUPFAM" id="SSF46894">
    <property type="entry name" value="C-terminal effector domain of the bipartite response regulators"/>
    <property type="match status" value="1"/>
</dbReference>
<evidence type="ECO:0000313" key="7">
    <source>
        <dbReference type="Proteomes" id="UP000051660"/>
    </source>
</evidence>
<dbReference type="PROSITE" id="PS50110">
    <property type="entry name" value="RESPONSE_REGULATORY"/>
    <property type="match status" value="1"/>
</dbReference>
<dbReference type="PANTHER" id="PTHR43214">
    <property type="entry name" value="TWO-COMPONENT RESPONSE REGULATOR"/>
    <property type="match status" value="1"/>
</dbReference>
<dbReference type="PROSITE" id="PS00622">
    <property type="entry name" value="HTH_LUXR_1"/>
    <property type="match status" value="1"/>
</dbReference>
<dbReference type="EMBL" id="LLYB01000131">
    <property type="protein sequence ID" value="KRR16046.1"/>
    <property type="molecule type" value="Genomic_DNA"/>
</dbReference>
<dbReference type="InterPro" id="IPR011006">
    <property type="entry name" value="CheY-like_superfamily"/>
</dbReference>
<dbReference type="GO" id="GO:0003677">
    <property type="term" value="F:DNA binding"/>
    <property type="evidence" value="ECO:0007669"/>
    <property type="project" value="UniProtKB-KW"/>
</dbReference>
<dbReference type="SMART" id="SM00421">
    <property type="entry name" value="HTH_LUXR"/>
    <property type="match status" value="1"/>
</dbReference>
<evidence type="ECO:0000256" key="1">
    <source>
        <dbReference type="ARBA" id="ARBA00022553"/>
    </source>
</evidence>
<dbReference type="Gene3D" id="3.40.50.2300">
    <property type="match status" value="1"/>
</dbReference>
<evidence type="ECO:0000256" key="3">
    <source>
        <dbReference type="PROSITE-ProRule" id="PRU00169"/>
    </source>
</evidence>
<evidence type="ECO:0000256" key="2">
    <source>
        <dbReference type="ARBA" id="ARBA00023125"/>
    </source>
</evidence>
<dbReference type="PRINTS" id="PR00038">
    <property type="entry name" value="HTHLUXR"/>
</dbReference>
<accession>A0A0R3M8X5</accession>
<comment type="caution">
    <text evidence="6">The sequence shown here is derived from an EMBL/GenBank/DDBJ whole genome shotgun (WGS) entry which is preliminary data.</text>
</comment>
<dbReference type="InterPro" id="IPR039420">
    <property type="entry name" value="WalR-like"/>
</dbReference>
<dbReference type="InterPro" id="IPR000792">
    <property type="entry name" value="Tscrpt_reg_LuxR_C"/>
</dbReference>
<dbReference type="AlphaFoldDB" id="A0A0R3M8X5"/>
<proteinExistence type="predicted"/>
<evidence type="ECO:0000313" key="6">
    <source>
        <dbReference type="EMBL" id="KRR16046.1"/>
    </source>
</evidence>
<sequence>MSPVRIALVDDHPVVLAGIRALLQGVPEVELVGEANTGATGLRAICDSSPDIAVIDLSLPDISGMELARQVRKQCPDVKIIALTVHEDRAYVHPVLEAGARGYLLKRSAADELLRAIRAVNQGGIYLDPMIAEKAAMNAPELAVPQASDGGELSRREEDVLKLVAQGFSNKQIAGQLEVSVKSVETYKARASEKKGLHSRADIVRYGIKQGWLAAPN</sequence>
<dbReference type="PANTHER" id="PTHR43214:SF43">
    <property type="entry name" value="TWO-COMPONENT RESPONSE REGULATOR"/>
    <property type="match status" value="1"/>
</dbReference>
<dbReference type="Proteomes" id="UP000051660">
    <property type="component" value="Unassembled WGS sequence"/>
</dbReference>
<dbReference type="PROSITE" id="PS50043">
    <property type="entry name" value="HTH_LUXR_2"/>
    <property type="match status" value="1"/>
</dbReference>
<evidence type="ECO:0000259" key="4">
    <source>
        <dbReference type="PROSITE" id="PS50043"/>
    </source>
</evidence>
<name>A0A0R3M8X5_9BRAD</name>
<dbReference type="SMART" id="SM00448">
    <property type="entry name" value="REC"/>
    <property type="match status" value="1"/>
</dbReference>
<dbReference type="GO" id="GO:0006355">
    <property type="term" value="P:regulation of DNA-templated transcription"/>
    <property type="evidence" value="ECO:0007669"/>
    <property type="project" value="InterPro"/>
</dbReference>
<dbReference type="RefSeq" id="WP_057862983.1">
    <property type="nucleotide sequence ID" value="NZ_LLYB01000131.1"/>
</dbReference>
<keyword evidence="1 3" id="KW-0597">Phosphoprotein</keyword>
<dbReference type="InterPro" id="IPR058245">
    <property type="entry name" value="NreC/VraR/RcsB-like_REC"/>
</dbReference>
<organism evidence="6 7">
    <name type="scientific">Bradyrhizobium lablabi</name>
    <dbReference type="NCBI Taxonomy" id="722472"/>
    <lineage>
        <taxon>Bacteria</taxon>
        <taxon>Pseudomonadati</taxon>
        <taxon>Pseudomonadota</taxon>
        <taxon>Alphaproteobacteria</taxon>
        <taxon>Hyphomicrobiales</taxon>
        <taxon>Nitrobacteraceae</taxon>
        <taxon>Bradyrhizobium</taxon>
    </lineage>
</organism>